<feature type="transmembrane region" description="Helical" evidence="3">
    <location>
        <begin position="181"/>
        <end position="200"/>
    </location>
</feature>
<organism evidence="4 5">
    <name type="scientific">Paractinoplanes ovalisporus</name>
    <dbReference type="NCBI Taxonomy" id="2810368"/>
    <lineage>
        <taxon>Bacteria</taxon>
        <taxon>Bacillati</taxon>
        <taxon>Actinomycetota</taxon>
        <taxon>Actinomycetes</taxon>
        <taxon>Micromonosporales</taxon>
        <taxon>Micromonosporaceae</taxon>
        <taxon>Paractinoplanes</taxon>
    </lineage>
</organism>
<proteinExistence type="predicted"/>
<feature type="transmembrane region" description="Helical" evidence="3">
    <location>
        <begin position="155"/>
        <end position="175"/>
    </location>
</feature>
<evidence type="ECO:0000256" key="3">
    <source>
        <dbReference type="SAM" id="Phobius"/>
    </source>
</evidence>
<keyword evidence="3" id="KW-1133">Transmembrane helix</keyword>
<evidence type="ECO:0000313" key="4">
    <source>
        <dbReference type="EMBL" id="MBM2619649.1"/>
    </source>
</evidence>
<sequence>MTNHIPAASLAAYTTGDPALDDTAVWTIEVHLENCPDCRAQLAAVAPEPLTALLDDVQVMIDRGVRTGPEPVRRRAWRRLAHRWAMWSLIPWLVTIVAAVLAAFALDRSFPERPSLVLLLAPVAPLAGMASAWSRRTDPGWEITAGTSRAGLELLLRRTAVILAVVLPPLALAGWRLGTTPALWLLPALTFTAATLLLGGRIGVVRAAAVLGGSWFLVVVAPALVTADMPALIEPSSTPGWVVAAVVGAALAIWRVDDHRRNA</sequence>
<keyword evidence="2" id="KW-0804">Transcription</keyword>
<dbReference type="EMBL" id="JAENHP010000011">
    <property type="protein sequence ID" value="MBM2619649.1"/>
    <property type="molecule type" value="Genomic_DNA"/>
</dbReference>
<feature type="transmembrane region" description="Helical" evidence="3">
    <location>
        <begin position="84"/>
        <end position="104"/>
    </location>
</feature>
<protein>
    <submittedName>
        <fullName evidence="4">Zf-HC2 domain-containing protein</fullName>
    </submittedName>
</protein>
<dbReference type="Gene3D" id="1.10.10.1320">
    <property type="entry name" value="Anti-sigma factor, zinc-finger domain"/>
    <property type="match status" value="1"/>
</dbReference>
<reference evidence="4 5" key="1">
    <citation type="submission" date="2021-01" db="EMBL/GenBank/DDBJ databases">
        <title>Actinoplanes sp. nov. LDG1-06 isolated from lichen.</title>
        <authorList>
            <person name="Saeng-In P."/>
            <person name="Phongsopitanun W."/>
            <person name="Kanchanasin P."/>
            <person name="Yuki M."/>
            <person name="Kudo T."/>
            <person name="Ohkuma M."/>
            <person name="Tanasupawat S."/>
        </authorList>
    </citation>
    <scope>NUCLEOTIDE SEQUENCE [LARGE SCALE GENOMIC DNA]</scope>
    <source>
        <strain evidence="4 5">LDG1-06</strain>
    </source>
</reference>
<comment type="caution">
    <text evidence="4">The sequence shown here is derived from an EMBL/GenBank/DDBJ whole genome shotgun (WGS) entry which is preliminary data.</text>
</comment>
<feature type="transmembrane region" description="Helical" evidence="3">
    <location>
        <begin position="116"/>
        <end position="134"/>
    </location>
</feature>
<accession>A0ABS2AIH3</accession>
<dbReference type="InterPro" id="IPR041916">
    <property type="entry name" value="Anti_sigma_zinc_sf"/>
</dbReference>
<gene>
    <name evidence="4" type="ORF">JIG36_29315</name>
</gene>
<evidence type="ECO:0000256" key="2">
    <source>
        <dbReference type="ARBA" id="ARBA00023163"/>
    </source>
</evidence>
<keyword evidence="1" id="KW-0805">Transcription regulation</keyword>
<dbReference type="RefSeq" id="WP_203379634.1">
    <property type="nucleotide sequence ID" value="NZ_JAENHP010000011.1"/>
</dbReference>
<feature type="transmembrane region" description="Helical" evidence="3">
    <location>
        <begin position="239"/>
        <end position="256"/>
    </location>
</feature>
<keyword evidence="3" id="KW-0812">Transmembrane</keyword>
<dbReference type="Proteomes" id="UP000632138">
    <property type="component" value="Unassembled WGS sequence"/>
</dbReference>
<evidence type="ECO:0000313" key="5">
    <source>
        <dbReference type="Proteomes" id="UP000632138"/>
    </source>
</evidence>
<keyword evidence="5" id="KW-1185">Reference proteome</keyword>
<evidence type="ECO:0000256" key="1">
    <source>
        <dbReference type="ARBA" id="ARBA00023015"/>
    </source>
</evidence>
<feature type="transmembrane region" description="Helical" evidence="3">
    <location>
        <begin position="207"/>
        <end position="227"/>
    </location>
</feature>
<name>A0ABS2AIH3_9ACTN</name>
<keyword evidence="3" id="KW-0472">Membrane</keyword>